<gene>
    <name evidence="15" type="ORF">PHYEVI_LOCUS2579</name>
</gene>
<comment type="subcellular location">
    <subcellularLocation>
        <location evidence="1 11">Endoplasmic reticulum membrane</location>
        <topology evidence="1 11">Multi-pass membrane protein</topology>
    </subcellularLocation>
</comment>
<dbReference type="Proteomes" id="UP001153712">
    <property type="component" value="Chromosome 11"/>
</dbReference>
<keyword evidence="16" id="KW-1185">Reference proteome</keyword>
<sequence>MSLQWTIIAGFLYLEIGVVLLLVLPVASPKRWNSFFKSKFLQGLQRQAGFYFLMLLGILVLFLLDAIREMRKYSYYIENEEHGGHAHLDREMQGSMRLFRAQRNFYISGFALFLSLVIRRLVILISEQATLQAQSEASMRQAQSATTAAKSLLAQKGEIAQNEVNEAQDKEVSNLKHKIDTLEEELVLMKKDKSAIKSQADNLAKEYDRLAEEHSKLQKKLTLSSETAKDE</sequence>
<feature type="transmembrane region" description="Helical" evidence="11">
    <location>
        <begin position="7"/>
        <end position="28"/>
    </location>
</feature>
<feature type="domain" description="Bap31/Bap29 cytoplasmic coiled-coil" evidence="14">
    <location>
        <begin position="178"/>
        <end position="229"/>
    </location>
</feature>
<evidence type="ECO:0000256" key="8">
    <source>
        <dbReference type="ARBA" id="ARBA00022989"/>
    </source>
</evidence>
<evidence type="ECO:0000256" key="10">
    <source>
        <dbReference type="ARBA" id="ARBA00023136"/>
    </source>
</evidence>
<keyword evidence="7 11" id="KW-0653">Protein transport</keyword>
<dbReference type="InterPro" id="IPR008417">
    <property type="entry name" value="BAP29/BAP31"/>
</dbReference>
<evidence type="ECO:0000256" key="9">
    <source>
        <dbReference type="ARBA" id="ARBA00023054"/>
    </source>
</evidence>
<evidence type="ECO:0000256" key="6">
    <source>
        <dbReference type="ARBA" id="ARBA00022892"/>
    </source>
</evidence>
<dbReference type="Gene3D" id="1.20.5.110">
    <property type="match status" value="1"/>
</dbReference>
<evidence type="ECO:0000256" key="3">
    <source>
        <dbReference type="ARBA" id="ARBA00022448"/>
    </source>
</evidence>
<dbReference type="InterPro" id="IPR041672">
    <property type="entry name" value="Bap31/Bap29_C"/>
</dbReference>
<feature type="transmembrane region" description="Helical" evidence="11">
    <location>
        <begin position="48"/>
        <end position="67"/>
    </location>
</feature>
<evidence type="ECO:0000313" key="15">
    <source>
        <dbReference type="EMBL" id="CAG9856153.1"/>
    </source>
</evidence>
<dbReference type="GO" id="GO:0005789">
    <property type="term" value="C:endoplasmic reticulum membrane"/>
    <property type="evidence" value="ECO:0007669"/>
    <property type="project" value="UniProtKB-SubCell"/>
</dbReference>
<keyword evidence="5 11" id="KW-0256">Endoplasmic reticulum</keyword>
<keyword evidence="3 11" id="KW-0813">Transport</keyword>
<keyword evidence="9 12" id="KW-0175">Coiled coil</keyword>
<dbReference type="PANTHER" id="PTHR12701:SF20">
    <property type="entry name" value="ENDOPLASMIC RETICULUM TRANSMEMBRANE PROTEIN"/>
    <property type="match status" value="1"/>
</dbReference>
<evidence type="ECO:0000256" key="12">
    <source>
        <dbReference type="SAM" id="Coils"/>
    </source>
</evidence>
<dbReference type="InterPro" id="IPR040463">
    <property type="entry name" value="BAP29/BAP31_N"/>
</dbReference>
<protein>
    <recommendedName>
        <fullName evidence="11">Endoplasmic reticulum transmembrane protein</fullName>
    </recommendedName>
</protein>
<feature type="domain" description="BAP29/BAP31 transmembrane" evidence="13">
    <location>
        <begin position="1"/>
        <end position="137"/>
    </location>
</feature>
<evidence type="ECO:0000256" key="4">
    <source>
        <dbReference type="ARBA" id="ARBA00022692"/>
    </source>
</evidence>
<keyword evidence="4 11" id="KW-0812">Transmembrane</keyword>
<evidence type="ECO:0000256" key="7">
    <source>
        <dbReference type="ARBA" id="ARBA00022927"/>
    </source>
</evidence>
<feature type="coiled-coil region" evidence="12">
    <location>
        <begin position="165"/>
        <end position="220"/>
    </location>
</feature>
<proteinExistence type="inferred from homology"/>
<organism evidence="15 16">
    <name type="scientific">Phyllotreta striolata</name>
    <name type="common">Striped flea beetle</name>
    <name type="synonym">Crioceris striolata</name>
    <dbReference type="NCBI Taxonomy" id="444603"/>
    <lineage>
        <taxon>Eukaryota</taxon>
        <taxon>Metazoa</taxon>
        <taxon>Ecdysozoa</taxon>
        <taxon>Arthropoda</taxon>
        <taxon>Hexapoda</taxon>
        <taxon>Insecta</taxon>
        <taxon>Pterygota</taxon>
        <taxon>Neoptera</taxon>
        <taxon>Endopterygota</taxon>
        <taxon>Coleoptera</taxon>
        <taxon>Polyphaga</taxon>
        <taxon>Cucujiformia</taxon>
        <taxon>Chrysomeloidea</taxon>
        <taxon>Chrysomelidae</taxon>
        <taxon>Galerucinae</taxon>
        <taxon>Alticini</taxon>
        <taxon>Phyllotreta</taxon>
    </lineage>
</organism>
<dbReference type="AlphaFoldDB" id="A0A9N9TJ18"/>
<evidence type="ECO:0000256" key="2">
    <source>
        <dbReference type="ARBA" id="ARBA00007956"/>
    </source>
</evidence>
<dbReference type="Pfam" id="PF05529">
    <property type="entry name" value="Bap31"/>
    <property type="match status" value="1"/>
</dbReference>
<evidence type="ECO:0000259" key="13">
    <source>
        <dbReference type="Pfam" id="PF05529"/>
    </source>
</evidence>
<evidence type="ECO:0000313" key="16">
    <source>
        <dbReference type="Proteomes" id="UP001153712"/>
    </source>
</evidence>
<comment type="similarity">
    <text evidence="2 11">Belongs to the BCAP29/BCAP31 family.</text>
</comment>
<comment type="function">
    <text evidence="11">May play a role in anterograde transport of membrane proteins from the endoplasmic reticulum to the Golgi.</text>
</comment>
<dbReference type="PANTHER" id="PTHR12701">
    <property type="entry name" value="BCR-ASSOCIATED PROTEIN, BAP"/>
    <property type="match status" value="1"/>
</dbReference>
<dbReference type="EMBL" id="OU900104">
    <property type="protein sequence ID" value="CAG9856153.1"/>
    <property type="molecule type" value="Genomic_DNA"/>
</dbReference>
<keyword evidence="10 11" id="KW-0472">Membrane</keyword>
<evidence type="ECO:0000256" key="5">
    <source>
        <dbReference type="ARBA" id="ARBA00022824"/>
    </source>
</evidence>
<evidence type="ECO:0000256" key="1">
    <source>
        <dbReference type="ARBA" id="ARBA00004477"/>
    </source>
</evidence>
<evidence type="ECO:0000259" key="14">
    <source>
        <dbReference type="Pfam" id="PF18035"/>
    </source>
</evidence>
<name>A0A9N9TJ18_PHYSR</name>
<dbReference type="Pfam" id="PF18035">
    <property type="entry name" value="Bap31_Bap29_C"/>
    <property type="match status" value="1"/>
</dbReference>
<accession>A0A9N9TJ18</accession>
<feature type="transmembrane region" description="Helical" evidence="11">
    <location>
        <begin position="105"/>
        <end position="125"/>
    </location>
</feature>
<keyword evidence="6 11" id="KW-0931">ER-Golgi transport</keyword>
<evidence type="ECO:0000256" key="11">
    <source>
        <dbReference type="RuleBase" id="RU367026"/>
    </source>
</evidence>
<dbReference type="OrthoDB" id="435607at2759"/>
<dbReference type="GO" id="GO:0070973">
    <property type="term" value="P:protein localization to endoplasmic reticulum exit site"/>
    <property type="evidence" value="ECO:0007669"/>
    <property type="project" value="UniProtKB-UniRule"/>
</dbReference>
<keyword evidence="8 11" id="KW-1133">Transmembrane helix</keyword>
<dbReference type="GO" id="GO:0006888">
    <property type="term" value="P:endoplasmic reticulum to Golgi vesicle-mediated transport"/>
    <property type="evidence" value="ECO:0007669"/>
    <property type="project" value="UniProtKB-UniRule"/>
</dbReference>
<reference evidence="15" key="1">
    <citation type="submission" date="2022-01" db="EMBL/GenBank/DDBJ databases">
        <authorList>
            <person name="King R."/>
        </authorList>
    </citation>
    <scope>NUCLEOTIDE SEQUENCE</scope>
</reference>
<dbReference type="GO" id="GO:0006886">
    <property type="term" value="P:intracellular protein transport"/>
    <property type="evidence" value="ECO:0007669"/>
    <property type="project" value="UniProtKB-UniRule"/>
</dbReference>